<dbReference type="InterPro" id="IPR012340">
    <property type="entry name" value="NA-bd_OB-fold"/>
</dbReference>
<feature type="region of interest" description="Disordered" evidence="4">
    <location>
        <begin position="108"/>
        <end position="136"/>
    </location>
</feature>
<dbReference type="PANTHER" id="PTHR10302:SF27">
    <property type="entry name" value="SINGLE-STRANDED DNA-BINDING PROTEIN"/>
    <property type="match status" value="1"/>
</dbReference>
<keyword evidence="2" id="KW-0227">DNA damage</keyword>
<evidence type="ECO:0000313" key="6">
    <source>
        <dbReference type="Proteomes" id="UP000250918"/>
    </source>
</evidence>
<gene>
    <name evidence="5" type="ORF">C3F09_00105</name>
</gene>
<dbReference type="PANTHER" id="PTHR10302">
    <property type="entry name" value="SINGLE-STRANDED DNA-BINDING PROTEIN"/>
    <property type="match status" value="1"/>
</dbReference>
<name>A0A855XE73_9BACT</name>
<dbReference type="PIRSF" id="PIRSF002070">
    <property type="entry name" value="SSB"/>
    <property type="match status" value="1"/>
</dbReference>
<dbReference type="NCBIfam" id="TIGR00621">
    <property type="entry name" value="ssb"/>
    <property type="match status" value="1"/>
</dbReference>
<dbReference type="InterPro" id="IPR011344">
    <property type="entry name" value="ssDNA-bd"/>
</dbReference>
<dbReference type="CDD" id="cd04496">
    <property type="entry name" value="SSB_OBF"/>
    <property type="match status" value="1"/>
</dbReference>
<comment type="caution">
    <text evidence="2">Lacks conserved residue(s) required for the propagation of feature annotation.</text>
</comment>
<keyword evidence="1 2" id="KW-0238">DNA-binding</keyword>
<reference evidence="5 6" key="1">
    <citation type="journal article" date="2018" name="ISME J.">
        <title>A methanotrophic archaeon couples anaerobic oxidation of methane to Fe(III) reduction.</title>
        <authorList>
            <person name="Cai C."/>
            <person name="Leu A.O."/>
            <person name="Xie G.J."/>
            <person name="Guo J."/>
            <person name="Feng Y."/>
            <person name="Zhao J.X."/>
            <person name="Tyson G.W."/>
            <person name="Yuan Z."/>
            <person name="Hu S."/>
        </authorList>
    </citation>
    <scope>NUCLEOTIDE SEQUENCE [LARGE SCALE GENOMIC DNA]</scope>
    <source>
        <strain evidence="5">FeB_12</strain>
    </source>
</reference>
<feature type="short sequence motif" description="Important for interaction with partner proteins" evidence="2">
    <location>
        <begin position="131"/>
        <end position="136"/>
    </location>
</feature>
<proteinExistence type="inferred from homology"/>
<dbReference type="Proteomes" id="UP000250918">
    <property type="component" value="Unassembled WGS sequence"/>
</dbReference>
<dbReference type="PROSITE" id="PS50935">
    <property type="entry name" value="SSB"/>
    <property type="match status" value="1"/>
</dbReference>
<keyword evidence="2" id="KW-0234">DNA repair</keyword>
<evidence type="ECO:0000256" key="1">
    <source>
        <dbReference type="ARBA" id="ARBA00023125"/>
    </source>
</evidence>
<evidence type="ECO:0000256" key="3">
    <source>
        <dbReference type="PIRNR" id="PIRNR002070"/>
    </source>
</evidence>
<evidence type="ECO:0000256" key="2">
    <source>
        <dbReference type="HAMAP-Rule" id="MF_00984"/>
    </source>
</evidence>
<comment type="caution">
    <text evidence="5">The sequence shown here is derived from an EMBL/GenBank/DDBJ whole genome shotgun (WGS) entry which is preliminary data.</text>
</comment>
<evidence type="ECO:0000313" key="5">
    <source>
        <dbReference type="EMBL" id="PWB76407.1"/>
    </source>
</evidence>
<dbReference type="Gene3D" id="2.40.50.140">
    <property type="entry name" value="Nucleic acid-binding proteins"/>
    <property type="match status" value="1"/>
</dbReference>
<evidence type="ECO:0000256" key="4">
    <source>
        <dbReference type="SAM" id="MobiDB-lite"/>
    </source>
</evidence>
<protein>
    <recommendedName>
        <fullName evidence="2 3">Single-stranded DNA-binding protein</fullName>
        <shortName evidence="2">SSB</shortName>
    </recommendedName>
</protein>
<keyword evidence="2" id="KW-0235">DNA replication</keyword>
<dbReference type="InterPro" id="IPR000424">
    <property type="entry name" value="Primosome_PriB/ssb"/>
</dbReference>
<dbReference type="GO" id="GO:0006281">
    <property type="term" value="P:DNA repair"/>
    <property type="evidence" value="ECO:0007669"/>
    <property type="project" value="UniProtKB-UniRule"/>
</dbReference>
<dbReference type="GO" id="GO:0006260">
    <property type="term" value="P:DNA replication"/>
    <property type="evidence" value="ECO:0007669"/>
    <property type="project" value="UniProtKB-UniRule"/>
</dbReference>
<accession>A0A855XE73</accession>
<organism evidence="5 6">
    <name type="scientific">candidate division GN15 bacterium</name>
    <dbReference type="NCBI Taxonomy" id="2072418"/>
    <lineage>
        <taxon>Bacteria</taxon>
        <taxon>candidate division GN15</taxon>
    </lineage>
</organism>
<dbReference type="GO" id="GO:0006310">
    <property type="term" value="P:DNA recombination"/>
    <property type="evidence" value="ECO:0007669"/>
    <property type="project" value="UniProtKB-UniRule"/>
</dbReference>
<dbReference type="SUPFAM" id="SSF50249">
    <property type="entry name" value="Nucleic acid-binding proteins"/>
    <property type="match status" value="1"/>
</dbReference>
<keyword evidence="2" id="KW-0233">DNA recombination</keyword>
<dbReference type="GO" id="GO:0003697">
    <property type="term" value="F:single-stranded DNA binding"/>
    <property type="evidence" value="ECO:0007669"/>
    <property type="project" value="UniProtKB-UniRule"/>
</dbReference>
<dbReference type="EMBL" id="PQAP01000001">
    <property type="protein sequence ID" value="PWB76407.1"/>
    <property type="molecule type" value="Genomic_DNA"/>
</dbReference>
<dbReference type="Pfam" id="PF00436">
    <property type="entry name" value="SSB"/>
    <property type="match status" value="1"/>
</dbReference>
<dbReference type="GO" id="GO:0009295">
    <property type="term" value="C:nucleoid"/>
    <property type="evidence" value="ECO:0007669"/>
    <property type="project" value="TreeGrafter"/>
</dbReference>
<dbReference type="AlphaFoldDB" id="A0A855XE73"/>
<sequence>MSVNKAILIGNLGKDPDLRYTPGGRAVASFSLATKDQWTGQDGEKKESTIWHNIVCWGKTAELAKEYLRKGRQVYIEGRIVNRSYDDKDGNKRYVSEIVVQTLQFLGSKPTGETGAAEPEGAQAENRQGEDDDLPF</sequence>
<comment type="function">
    <text evidence="2">Plays an important role in DNA replication, recombination and repair. Binds to ssDNA and to an array of partner proteins to recruit them to their sites of action during DNA metabolism.</text>
</comment>
<comment type="subunit">
    <text evidence="2">Homotetramer.</text>
</comment>
<dbReference type="HAMAP" id="MF_00984">
    <property type="entry name" value="SSB"/>
    <property type="match status" value="1"/>
</dbReference>